<dbReference type="STRING" id="1120976.SAMN03080606_04184"/>
<dbReference type="InterPro" id="IPR001789">
    <property type="entry name" value="Sig_transdc_resp-reg_receiver"/>
</dbReference>
<comment type="function">
    <text evidence="2">May play the central regulatory role in sporulation. It may be an element of the effector pathway responsible for the activation of sporulation genes in response to nutritional stress. Spo0A may act in concert with spo0H (a sigma factor) to control the expression of some genes that are critical to the sporulation process.</text>
</comment>
<dbReference type="InterPro" id="IPR018745">
    <property type="entry name" value="MpsC"/>
</dbReference>
<dbReference type="EMBL" id="FMUS01000043">
    <property type="protein sequence ID" value="SCZ09225.1"/>
    <property type="molecule type" value="Genomic_DNA"/>
</dbReference>
<dbReference type="Gene3D" id="3.40.50.2300">
    <property type="match status" value="1"/>
</dbReference>
<dbReference type="GO" id="GO:0000160">
    <property type="term" value="P:phosphorelay signal transduction system"/>
    <property type="evidence" value="ECO:0007669"/>
    <property type="project" value="InterPro"/>
</dbReference>
<dbReference type="Pfam" id="PF00072">
    <property type="entry name" value="Response_reg"/>
    <property type="match status" value="1"/>
</dbReference>
<dbReference type="OrthoDB" id="9802066at2"/>
<evidence type="ECO:0000256" key="1">
    <source>
        <dbReference type="ARBA" id="ARBA00018672"/>
    </source>
</evidence>
<dbReference type="PROSITE" id="PS50110">
    <property type="entry name" value="RESPONSE_REGULATORY"/>
    <property type="match status" value="1"/>
</dbReference>
<accession>A0A1G5L8L6</accession>
<feature type="domain" description="Response regulatory" evidence="4">
    <location>
        <begin position="11"/>
        <end position="125"/>
    </location>
</feature>
<keyword evidence="6" id="KW-1185">Reference proteome</keyword>
<evidence type="ECO:0000259" key="4">
    <source>
        <dbReference type="PROSITE" id="PS50110"/>
    </source>
</evidence>
<dbReference type="Proteomes" id="UP000198636">
    <property type="component" value="Unassembled WGS sequence"/>
</dbReference>
<dbReference type="InterPro" id="IPR052048">
    <property type="entry name" value="ST_Response_Regulator"/>
</dbReference>
<dbReference type="PANTHER" id="PTHR43228:SF1">
    <property type="entry name" value="TWO-COMPONENT RESPONSE REGULATOR ARR22"/>
    <property type="match status" value="1"/>
</dbReference>
<sequence>MIAGNALKNIKVLYVEDEPITRNQISSFLKKRIGKIITAENGEDGIRKFIEHQPNITITDLIMPDMSGIEMMRKIRSDGYRCPFIITSAQSDSKIILETVDLKIEKYLIKPIDVNVLMRCLTDIAIEGLEQKNDFLVVNQKFILTDDRKSELELEIRNCYSSYLKKVTGKGARVMQVFIKGKEIEILLKENLTTLEESLLLAGDHFKSIEIIRKTVYEATIKEVEQQIAGLIDRKVATEKIEIWPDKRYERVLLRIL</sequence>
<evidence type="ECO:0000256" key="2">
    <source>
        <dbReference type="ARBA" id="ARBA00024867"/>
    </source>
</evidence>
<dbReference type="InterPro" id="IPR011006">
    <property type="entry name" value="CheY-like_superfamily"/>
</dbReference>
<dbReference type="AlphaFoldDB" id="A0A1G5L8L6"/>
<reference evidence="5 6" key="1">
    <citation type="submission" date="2016-10" db="EMBL/GenBank/DDBJ databases">
        <authorList>
            <person name="de Groot N.N."/>
        </authorList>
    </citation>
    <scope>NUCLEOTIDE SEQUENCE [LARGE SCALE GENOMIC DNA]</scope>
    <source>
        <strain evidence="5 6">DSM 18978</strain>
    </source>
</reference>
<evidence type="ECO:0000256" key="3">
    <source>
        <dbReference type="PROSITE-ProRule" id="PRU00169"/>
    </source>
</evidence>
<proteinExistence type="predicted"/>
<dbReference type="RefSeq" id="WP_091547488.1">
    <property type="nucleotide sequence ID" value="NZ_FMUS01000043.1"/>
</dbReference>
<evidence type="ECO:0000313" key="5">
    <source>
        <dbReference type="EMBL" id="SCZ09225.1"/>
    </source>
</evidence>
<gene>
    <name evidence="5" type="ORF">SAMN03080606_04184</name>
</gene>
<dbReference type="CDD" id="cd00156">
    <property type="entry name" value="REC"/>
    <property type="match status" value="1"/>
</dbReference>
<protein>
    <recommendedName>
        <fullName evidence="1">Stage 0 sporulation protein A homolog</fullName>
    </recommendedName>
</protein>
<organism evidence="5 6">
    <name type="scientific">Alkaliphilus peptidifermentans DSM 18978</name>
    <dbReference type="NCBI Taxonomy" id="1120976"/>
    <lineage>
        <taxon>Bacteria</taxon>
        <taxon>Bacillati</taxon>
        <taxon>Bacillota</taxon>
        <taxon>Clostridia</taxon>
        <taxon>Peptostreptococcales</taxon>
        <taxon>Natronincolaceae</taxon>
        <taxon>Alkaliphilus</taxon>
    </lineage>
</organism>
<name>A0A1G5L8L6_9FIRM</name>
<dbReference type="SMART" id="SM00448">
    <property type="entry name" value="REC"/>
    <property type="match status" value="1"/>
</dbReference>
<feature type="modified residue" description="4-aspartylphosphate" evidence="3">
    <location>
        <position position="60"/>
    </location>
</feature>
<evidence type="ECO:0000313" key="6">
    <source>
        <dbReference type="Proteomes" id="UP000198636"/>
    </source>
</evidence>
<dbReference type="Pfam" id="PF10057">
    <property type="entry name" value="MpsC"/>
    <property type="match status" value="1"/>
</dbReference>
<dbReference type="PANTHER" id="PTHR43228">
    <property type="entry name" value="TWO-COMPONENT RESPONSE REGULATOR"/>
    <property type="match status" value="1"/>
</dbReference>
<keyword evidence="3" id="KW-0597">Phosphoprotein</keyword>
<dbReference type="SUPFAM" id="SSF52172">
    <property type="entry name" value="CheY-like"/>
    <property type="match status" value="1"/>
</dbReference>